<protein>
    <submittedName>
        <fullName evidence="1">Uncharacterized protein</fullName>
    </submittedName>
</protein>
<reference evidence="1 2" key="1">
    <citation type="submission" date="2018-02" db="EMBL/GenBank/DDBJ databases">
        <title>Draft genome of wild Prunus yedoensis var. nudiflora.</title>
        <authorList>
            <person name="Baek S."/>
            <person name="Kim J.-H."/>
            <person name="Choi K."/>
            <person name="Kim G.-B."/>
            <person name="Cho A."/>
            <person name="Jang H."/>
            <person name="Shin C.-H."/>
            <person name="Yu H.-J."/>
            <person name="Mun J.-H."/>
        </authorList>
    </citation>
    <scope>NUCLEOTIDE SEQUENCE [LARGE SCALE GENOMIC DNA]</scope>
    <source>
        <strain evidence="2">cv. Jeju island</strain>
        <tissue evidence="1">Leaf</tissue>
    </source>
</reference>
<evidence type="ECO:0000313" key="1">
    <source>
        <dbReference type="EMBL" id="PQQ11094.1"/>
    </source>
</evidence>
<sequence>MSCFCATSHSIPNKPTRTLSAPSLTLLSACCLLTRQRQLQPPITVEKTPKRISGDGPCLLRMVNSHVTVVEKRRKNDKERKGFVFAPSLYGFSRKPRKRGMC</sequence>
<comment type="caution">
    <text evidence="1">The sequence shown here is derived from an EMBL/GenBank/DDBJ whole genome shotgun (WGS) entry which is preliminary data.</text>
</comment>
<dbReference type="EMBL" id="PJQY01000417">
    <property type="protein sequence ID" value="PQQ11094.1"/>
    <property type="molecule type" value="Genomic_DNA"/>
</dbReference>
<gene>
    <name evidence="1" type="ORF">Pyn_08335</name>
</gene>
<dbReference type="AlphaFoldDB" id="A0A314Z0K7"/>
<accession>A0A314Z0K7</accession>
<evidence type="ECO:0000313" key="2">
    <source>
        <dbReference type="Proteomes" id="UP000250321"/>
    </source>
</evidence>
<name>A0A314Z0K7_PRUYE</name>
<dbReference type="Proteomes" id="UP000250321">
    <property type="component" value="Unassembled WGS sequence"/>
</dbReference>
<keyword evidence="2" id="KW-1185">Reference proteome</keyword>
<proteinExistence type="predicted"/>
<organism evidence="1 2">
    <name type="scientific">Prunus yedoensis var. nudiflora</name>
    <dbReference type="NCBI Taxonomy" id="2094558"/>
    <lineage>
        <taxon>Eukaryota</taxon>
        <taxon>Viridiplantae</taxon>
        <taxon>Streptophyta</taxon>
        <taxon>Embryophyta</taxon>
        <taxon>Tracheophyta</taxon>
        <taxon>Spermatophyta</taxon>
        <taxon>Magnoliopsida</taxon>
        <taxon>eudicotyledons</taxon>
        <taxon>Gunneridae</taxon>
        <taxon>Pentapetalae</taxon>
        <taxon>rosids</taxon>
        <taxon>fabids</taxon>
        <taxon>Rosales</taxon>
        <taxon>Rosaceae</taxon>
        <taxon>Amygdaloideae</taxon>
        <taxon>Amygdaleae</taxon>
        <taxon>Prunus</taxon>
    </lineage>
</organism>